<keyword evidence="3" id="KW-1185">Reference proteome</keyword>
<sequence>PPQQANPAPAQENAAAESGLEPPRAAADQPRAIGTDQEAPNPGTAQPAAPVLDGKPVKAEALALLQMVREQVAARQTGASRHVGEQVSALANAKGETPAPNADPAPEIPAASISPGATPSVPAATAPLTAGAQAAPSPSMPVADLSASLNTQVVDMGVSGQWIDGLARDIAGLSANGAQGRFQINGDQLGTVQVDIRQGADGAAVSLTVASEAAELALRQDSDRLKLDAGLSAVRIAEVRVERAHVAEAARSDMGGDSSQRQPSQQQQGSQTASPWAQNGGQNMGQPQGQQGRWQTRENSAFSPKSSGDPAVLNHAEARQDASGAVRARYA</sequence>
<dbReference type="EMBL" id="ATHO01000004">
    <property type="protein sequence ID" value="EQB15145.1"/>
    <property type="molecule type" value="Genomic_DNA"/>
</dbReference>
<feature type="compositionally biased region" description="Low complexity" evidence="1">
    <location>
        <begin position="258"/>
        <end position="271"/>
    </location>
</feature>
<organism evidence="2 3">
    <name type="scientific">Sphingobium quisquiliarum P25</name>
    <dbReference type="NCBI Taxonomy" id="1329909"/>
    <lineage>
        <taxon>Bacteria</taxon>
        <taxon>Pseudomonadati</taxon>
        <taxon>Pseudomonadota</taxon>
        <taxon>Alphaproteobacteria</taxon>
        <taxon>Sphingomonadales</taxon>
        <taxon>Sphingomonadaceae</taxon>
        <taxon>Sphingobium</taxon>
    </lineage>
</organism>
<feature type="compositionally biased region" description="Polar residues" evidence="1">
    <location>
        <begin position="293"/>
        <end position="306"/>
    </location>
</feature>
<evidence type="ECO:0000313" key="2">
    <source>
        <dbReference type="EMBL" id="EQB15145.1"/>
    </source>
</evidence>
<protein>
    <recommendedName>
        <fullName evidence="4">Flagellar hook-length control protein-like C-terminal domain-containing protein</fullName>
    </recommendedName>
</protein>
<name>T0ITG6_9SPHN</name>
<accession>T0ITG6</accession>
<dbReference type="InterPro" id="IPR038610">
    <property type="entry name" value="FliK-like_C_sf"/>
</dbReference>
<evidence type="ECO:0000313" key="3">
    <source>
        <dbReference type="Proteomes" id="UP000015525"/>
    </source>
</evidence>
<feature type="region of interest" description="Disordered" evidence="1">
    <location>
        <begin position="72"/>
        <end position="124"/>
    </location>
</feature>
<feature type="region of interest" description="Disordered" evidence="1">
    <location>
        <begin position="1"/>
        <end position="54"/>
    </location>
</feature>
<feature type="non-terminal residue" evidence="2">
    <location>
        <position position="1"/>
    </location>
</feature>
<feature type="compositionally biased region" description="Low complexity" evidence="1">
    <location>
        <begin position="1"/>
        <end position="17"/>
    </location>
</feature>
<evidence type="ECO:0008006" key="4">
    <source>
        <dbReference type="Google" id="ProtNLM"/>
    </source>
</evidence>
<dbReference type="AlphaFoldDB" id="T0ITG6"/>
<feature type="region of interest" description="Disordered" evidence="1">
    <location>
        <begin position="250"/>
        <end position="331"/>
    </location>
</feature>
<gene>
    <name evidence="2" type="ORF">L288_00315</name>
</gene>
<dbReference type="Proteomes" id="UP000015525">
    <property type="component" value="Unassembled WGS sequence"/>
</dbReference>
<dbReference type="PATRIC" id="fig|1329909.3.peg.58"/>
<reference evidence="2 3" key="1">
    <citation type="journal article" date="2013" name="Genome Announc.">
        <title>Draft Genome Sequence of Sphingobium quisquiliarum Strain P25T, a Novel Hexachlorocyclohexane (HCH)-Degrading Bacterium Isolated from an HCH Dumpsite.</title>
        <authorList>
            <person name="Kumar Singh A."/>
            <person name="Sangwan N."/>
            <person name="Sharma A."/>
            <person name="Gupta V."/>
            <person name="Khurana J.P."/>
            <person name="Lal R."/>
        </authorList>
    </citation>
    <scope>NUCLEOTIDE SEQUENCE [LARGE SCALE GENOMIC DNA]</scope>
    <source>
        <strain evidence="2 3">P25</strain>
    </source>
</reference>
<dbReference type="Gene3D" id="3.30.750.140">
    <property type="match status" value="1"/>
</dbReference>
<evidence type="ECO:0000256" key="1">
    <source>
        <dbReference type="SAM" id="MobiDB-lite"/>
    </source>
</evidence>
<feature type="compositionally biased region" description="Low complexity" evidence="1">
    <location>
        <begin position="278"/>
        <end position="292"/>
    </location>
</feature>
<proteinExistence type="predicted"/>
<comment type="caution">
    <text evidence="2">The sequence shown here is derived from an EMBL/GenBank/DDBJ whole genome shotgun (WGS) entry which is preliminary data.</text>
</comment>